<proteinExistence type="predicted"/>
<dbReference type="InterPro" id="IPR019494">
    <property type="entry name" value="FIST_C"/>
</dbReference>
<gene>
    <name evidence="3" type="ORF">N177_4011</name>
</gene>
<dbReference type="STRING" id="631454.N177_4011"/>
<name>V4RBY9_9HYPH</name>
<evidence type="ECO:0000313" key="3">
    <source>
        <dbReference type="EMBL" id="ESR22874.1"/>
    </source>
</evidence>
<sequence>MVRVQSVVAAGDSPAEALSDLRRKLDTMDLSPSFLFAFYASTQDDADLYRVLAERFPGVPLVGGTSCSGVMSGKGLGGRHSIGLLGIEDPDGNYGSAAERLGHDAAGAAERALASALDAAGCPGELPELIWIYQTPGHEEAVIEGLRRTVGDGCPIVGGSAADEAVSGEWRQLGPEGPMRDGVVVGVLFSTGGIGLAFRGGYEPAGPSGIVTRIDGERGSESGIVTKARGRRILEIDGQPAAEVYDQWIGGGLAGKIASGGPILADTTMWPLGLDAGSLADVPHYLLVHPEAVTAERGLSTFATIEEGTRLYAMHGDRKRLIDRAGRVAAAALDEVVGAGGRLAGAIVVYCGGCRLAVGDEMPKVASAIAEQLGGSPFLGCFTFGEQGLLLGRNVHGNLMISAVAFGT</sequence>
<organism evidence="3 4">
    <name type="scientific">Lutibaculum baratangense AMV1</name>
    <dbReference type="NCBI Taxonomy" id="631454"/>
    <lineage>
        <taxon>Bacteria</taxon>
        <taxon>Pseudomonadati</taxon>
        <taxon>Pseudomonadota</taxon>
        <taxon>Alphaproteobacteria</taxon>
        <taxon>Hyphomicrobiales</taxon>
        <taxon>Tepidamorphaceae</taxon>
        <taxon>Lutibaculum</taxon>
    </lineage>
</organism>
<comment type="caution">
    <text evidence="3">The sequence shown here is derived from an EMBL/GenBank/DDBJ whole genome shotgun (WGS) entry which is preliminary data.</text>
</comment>
<dbReference type="EMBL" id="AWXZ01000040">
    <property type="protein sequence ID" value="ESR22874.1"/>
    <property type="molecule type" value="Genomic_DNA"/>
</dbReference>
<evidence type="ECO:0000259" key="2">
    <source>
        <dbReference type="SMART" id="SM01204"/>
    </source>
</evidence>
<dbReference type="PANTHER" id="PTHR40252:SF2">
    <property type="entry name" value="BLR0328 PROTEIN"/>
    <property type="match status" value="1"/>
</dbReference>
<feature type="domain" description="FIST C-domain" evidence="2">
    <location>
        <begin position="241"/>
        <end position="390"/>
    </location>
</feature>
<dbReference type="SMART" id="SM00897">
    <property type="entry name" value="FIST"/>
    <property type="match status" value="1"/>
</dbReference>
<dbReference type="Pfam" id="PF08495">
    <property type="entry name" value="FIST"/>
    <property type="match status" value="1"/>
</dbReference>
<dbReference type="PATRIC" id="fig|631454.5.peg.3963"/>
<dbReference type="PANTHER" id="PTHR40252">
    <property type="entry name" value="BLR0328 PROTEIN"/>
    <property type="match status" value="1"/>
</dbReference>
<dbReference type="InterPro" id="IPR013702">
    <property type="entry name" value="FIST_domain_N"/>
</dbReference>
<evidence type="ECO:0000313" key="4">
    <source>
        <dbReference type="Proteomes" id="UP000017819"/>
    </source>
</evidence>
<dbReference type="OrthoDB" id="179842at2"/>
<dbReference type="SMART" id="SM01204">
    <property type="entry name" value="FIST_C"/>
    <property type="match status" value="1"/>
</dbReference>
<dbReference type="AlphaFoldDB" id="V4RBY9"/>
<protein>
    <submittedName>
        <fullName evidence="3">Uncharacterized protein</fullName>
    </submittedName>
</protein>
<dbReference type="eggNOG" id="COG3287">
    <property type="taxonomic scope" value="Bacteria"/>
</dbReference>
<feature type="domain" description="FIST" evidence="1">
    <location>
        <begin position="31"/>
        <end position="240"/>
    </location>
</feature>
<accession>V4RBY9</accession>
<keyword evidence="4" id="KW-1185">Reference proteome</keyword>
<dbReference type="Proteomes" id="UP000017819">
    <property type="component" value="Unassembled WGS sequence"/>
</dbReference>
<evidence type="ECO:0000259" key="1">
    <source>
        <dbReference type="SMART" id="SM00897"/>
    </source>
</evidence>
<reference evidence="3 4" key="1">
    <citation type="journal article" date="2014" name="Genome Announc.">
        <title>Draft Genome Sequence of Lutibaculum baratangense Strain AMV1T, Isolated from a Mud Volcano in Andamans, India.</title>
        <authorList>
            <person name="Singh A."/>
            <person name="Sreenivas A."/>
            <person name="Sathyanarayana Reddy G."/>
            <person name="Pinnaka A.K."/>
            <person name="Shivaji S."/>
        </authorList>
    </citation>
    <scope>NUCLEOTIDE SEQUENCE [LARGE SCALE GENOMIC DNA]</scope>
    <source>
        <strain evidence="3 4">AMV1</strain>
    </source>
</reference>
<dbReference type="Pfam" id="PF10442">
    <property type="entry name" value="FIST_C"/>
    <property type="match status" value="1"/>
</dbReference>